<dbReference type="Pfam" id="PF01796">
    <property type="entry name" value="OB_ChsH2_C"/>
    <property type="match status" value="1"/>
</dbReference>
<reference evidence="2 3" key="1">
    <citation type="submission" date="2017-09" db="EMBL/GenBank/DDBJ databases">
        <title>Depth-based differentiation of microbial function through sediment-hosted aquifers and enrichment of novel symbionts in the deep terrestrial subsurface.</title>
        <authorList>
            <person name="Probst A.J."/>
            <person name="Ladd B."/>
            <person name="Jarett J.K."/>
            <person name="Geller-Mcgrath D.E."/>
            <person name="Sieber C.M."/>
            <person name="Emerson J.B."/>
            <person name="Anantharaman K."/>
            <person name="Thomas B.C."/>
            <person name="Malmstrom R."/>
            <person name="Stieglmeier M."/>
            <person name="Klingl A."/>
            <person name="Woyke T."/>
            <person name="Ryan C.M."/>
            <person name="Banfield J.F."/>
        </authorList>
    </citation>
    <scope>NUCLEOTIDE SEQUENCE [LARGE SCALE GENOMIC DNA]</scope>
    <source>
        <strain evidence="2">CG11_big_fil_rev_8_21_14_0_20_36_8</strain>
    </source>
</reference>
<dbReference type="AlphaFoldDB" id="A0A2M6ITQ0"/>
<dbReference type="Proteomes" id="UP000231056">
    <property type="component" value="Unassembled WGS sequence"/>
</dbReference>
<name>A0A2M6ITQ0_9BACT</name>
<dbReference type="SUPFAM" id="SSF50249">
    <property type="entry name" value="Nucleic acid-binding proteins"/>
    <property type="match status" value="1"/>
</dbReference>
<evidence type="ECO:0000313" key="3">
    <source>
        <dbReference type="Proteomes" id="UP000231056"/>
    </source>
</evidence>
<gene>
    <name evidence="2" type="ORF">COV58_03500</name>
</gene>
<dbReference type="InterPro" id="IPR012340">
    <property type="entry name" value="NA-bd_OB-fold"/>
</dbReference>
<dbReference type="EMBL" id="PCVM01000081">
    <property type="protein sequence ID" value="PIQ73252.1"/>
    <property type="molecule type" value="Genomic_DNA"/>
</dbReference>
<dbReference type="InterPro" id="IPR002878">
    <property type="entry name" value="ChsH2_C"/>
</dbReference>
<evidence type="ECO:0000313" key="2">
    <source>
        <dbReference type="EMBL" id="PIQ73252.1"/>
    </source>
</evidence>
<comment type="caution">
    <text evidence="2">The sequence shown here is derived from an EMBL/GenBank/DDBJ whole genome shotgun (WGS) entry which is preliminary data.</text>
</comment>
<evidence type="ECO:0000259" key="1">
    <source>
        <dbReference type="Pfam" id="PF01796"/>
    </source>
</evidence>
<protein>
    <recommendedName>
        <fullName evidence="1">ChsH2 C-terminal OB-fold domain-containing protein</fullName>
    </recommendedName>
</protein>
<proteinExistence type="predicted"/>
<feature type="domain" description="ChsH2 C-terminal OB-fold" evidence="1">
    <location>
        <begin position="22"/>
        <end position="79"/>
    </location>
</feature>
<sequence length="101" mass="11741">MSTSPIRLWRNQKKDRDNLNLVGKIVSWTEIFVAPKRFKDNSPYTVLLVKLQNGNFIYGQLVDFEKSDREIGKTVKTVLRRQGISQLEEIVEYGVKFTPLP</sequence>
<accession>A0A2M6ITQ0</accession>
<organism evidence="2 3">
    <name type="scientific">Candidatus Roizmanbacteria bacterium CG11_big_fil_rev_8_21_14_0_20_36_8</name>
    <dbReference type="NCBI Taxonomy" id="1974856"/>
    <lineage>
        <taxon>Bacteria</taxon>
        <taxon>Candidatus Roizmaniibacteriota</taxon>
    </lineage>
</organism>